<reference evidence="2" key="1">
    <citation type="submission" date="2018-06" db="EMBL/GenBank/DDBJ databases">
        <authorList>
            <person name="Zhirakovskaya E."/>
        </authorList>
    </citation>
    <scope>NUCLEOTIDE SEQUENCE</scope>
</reference>
<proteinExistence type="predicted"/>
<gene>
    <name evidence="2" type="ORF">MNBD_GAMMA11-704</name>
</gene>
<evidence type="ECO:0000256" key="1">
    <source>
        <dbReference type="SAM" id="MobiDB-lite"/>
    </source>
</evidence>
<evidence type="ECO:0000313" key="2">
    <source>
        <dbReference type="EMBL" id="VAW58488.1"/>
    </source>
</evidence>
<feature type="compositionally biased region" description="Basic and acidic residues" evidence="1">
    <location>
        <begin position="51"/>
        <end position="62"/>
    </location>
</feature>
<accession>A0A3B0WR44</accession>
<sequence>MSPLRGGALNKVIAALQKKALLGSETEHGYPITPAGKEALGIINEKPAPQEPRKGSKTEKLINIKGRNQCANTNRT</sequence>
<feature type="region of interest" description="Disordered" evidence="1">
    <location>
        <begin position="46"/>
        <end position="76"/>
    </location>
</feature>
<dbReference type="EMBL" id="UOFG01000038">
    <property type="protein sequence ID" value="VAW58488.1"/>
    <property type="molecule type" value="Genomic_DNA"/>
</dbReference>
<dbReference type="AlphaFoldDB" id="A0A3B0WR44"/>
<name>A0A3B0WR44_9ZZZZ</name>
<organism evidence="2">
    <name type="scientific">hydrothermal vent metagenome</name>
    <dbReference type="NCBI Taxonomy" id="652676"/>
    <lineage>
        <taxon>unclassified sequences</taxon>
        <taxon>metagenomes</taxon>
        <taxon>ecological metagenomes</taxon>
    </lineage>
</organism>
<protein>
    <submittedName>
        <fullName evidence="2">Uncharacterized protein</fullName>
    </submittedName>
</protein>